<proteinExistence type="predicted"/>
<comment type="caution">
    <text evidence="10">The sequence shown here is derived from an EMBL/GenBank/DDBJ whole genome shotgun (WGS) entry which is preliminary data.</text>
</comment>
<dbReference type="Pfam" id="PF25601">
    <property type="entry name" value="AAA_lid_14"/>
    <property type="match status" value="1"/>
</dbReference>
<dbReference type="InterPro" id="IPR025943">
    <property type="entry name" value="Sigma_54_int_dom_ATP-bd_2"/>
</dbReference>
<evidence type="ECO:0000256" key="3">
    <source>
        <dbReference type="ARBA" id="ARBA00023015"/>
    </source>
</evidence>
<dbReference type="SUPFAM" id="SSF52540">
    <property type="entry name" value="P-loop containing nucleoside triphosphate hydrolases"/>
    <property type="match status" value="1"/>
</dbReference>
<keyword evidence="1" id="KW-0547">Nucleotide-binding</keyword>
<dbReference type="Gene3D" id="1.10.8.60">
    <property type="match status" value="1"/>
</dbReference>
<dbReference type="InterPro" id="IPR003593">
    <property type="entry name" value="AAA+_ATPase"/>
</dbReference>
<dbReference type="PROSITE" id="PS00676">
    <property type="entry name" value="SIGMA54_INTERACT_2"/>
    <property type="match status" value="1"/>
</dbReference>
<evidence type="ECO:0000256" key="4">
    <source>
        <dbReference type="ARBA" id="ARBA00023125"/>
    </source>
</evidence>
<dbReference type="InterPro" id="IPR009057">
    <property type="entry name" value="Homeodomain-like_sf"/>
</dbReference>
<dbReference type="SUPFAM" id="SSF52172">
    <property type="entry name" value="CheY-like"/>
    <property type="match status" value="1"/>
</dbReference>
<dbReference type="SMART" id="SM00382">
    <property type="entry name" value="AAA"/>
    <property type="match status" value="1"/>
</dbReference>
<feature type="domain" description="Sigma-54 factor interaction" evidence="8">
    <location>
        <begin position="143"/>
        <end position="373"/>
    </location>
</feature>
<feature type="domain" description="Response regulatory" evidence="9">
    <location>
        <begin position="4"/>
        <end position="118"/>
    </location>
</feature>
<dbReference type="PRINTS" id="PR01590">
    <property type="entry name" value="HTHFIS"/>
</dbReference>
<dbReference type="InterPro" id="IPR027417">
    <property type="entry name" value="P-loop_NTPase"/>
</dbReference>
<dbReference type="Gene3D" id="1.10.10.60">
    <property type="entry name" value="Homeodomain-like"/>
    <property type="match status" value="1"/>
</dbReference>
<evidence type="ECO:0000259" key="9">
    <source>
        <dbReference type="PROSITE" id="PS50110"/>
    </source>
</evidence>
<dbReference type="InterPro" id="IPR002078">
    <property type="entry name" value="Sigma_54_int"/>
</dbReference>
<dbReference type="GO" id="GO:0043565">
    <property type="term" value="F:sequence-specific DNA binding"/>
    <property type="evidence" value="ECO:0007669"/>
    <property type="project" value="InterPro"/>
</dbReference>
<dbReference type="InterPro" id="IPR025944">
    <property type="entry name" value="Sigma_54_int_dom_CS"/>
</dbReference>
<evidence type="ECO:0000256" key="2">
    <source>
        <dbReference type="ARBA" id="ARBA00022840"/>
    </source>
</evidence>
<evidence type="ECO:0000256" key="5">
    <source>
        <dbReference type="ARBA" id="ARBA00023159"/>
    </source>
</evidence>
<feature type="modified residue" description="4-aspartylphosphate" evidence="7">
    <location>
        <position position="53"/>
    </location>
</feature>
<keyword evidence="7" id="KW-0597">Phosphoprotein</keyword>
<evidence type="ECO:0000259" key="8">
    <source>
        <dbReference type="PROSITE" id="PS50045"/>
    </source>
</evidence>
<dbReference type="FunFam" id="1.10.8.60:FF:000014">
    <property type="entry name" value="DNA-binding transcriptional regulator NtrC"/>
    <property type="match status" value="1"/>
</dbReference>
<organism evidence="10">
    <name type="scientific">Caldithrix abyssi</name>
    <dbReference type="NCBI Taxonomy" id="187145"/>
    <lineage>
        <taxon>Bacteria</taxon>
        <taxon>Pseudomonadati</taxon>
        <taxon>Calditrichota</taxon>
        <taxon>Calditrichia</taxon>
        <taxon>Calditrichales</taxon>
        <taxon>Calditrichaceae</taxon>
        <taxon>Caldithrix</taxon>
    </lineage>
</organism>
<evidence type="ECO:0000256" key="6">
    <source>
        <dbReference type="ARBA" id="ARBA00023163"/>
    </source>
</evidence>
<dbReference type="GO" id="GO:0000160">
    <property type="term" value="P:phosphorelay signal transduction system"/>
    <property type="evidence" value="ECO:0007669"/>
    <property type="project" value="InterPro"/>
</dbReference>
<dbReference type="InterPro" id="IPR058031">
    <property type="entry name" value="AAA_lid_NorR"/>
</dbReference>
<dbReference type="EMBL" id="DRQG01000114">
    <property type="protein sequence ID" value="HGY56490.1"/>
    <property type="molecule type" value="Genomic_DNA"/>
</dbReference>
<dbReference type="InterPro" id="IPR001789">
    <property type="entry name" value="Sig_transdc_resp-reg_receiver"/>
</dbReference>
<keyword evidence="5" id="KW-0010">Activator</keyword>
<dbReference type="InterPro" id="IPR002197">
    <property type="entry name" value="HTH_Fis"/>
</dbReference>
<keyword evidence="6" id="KW-0804">Transcription</keyword>
<dbReference type="Pfam" id="PF00072">
    <property type="entry name" value="Response_reg"/>
    <property type="match status" value="1"/>
</dbReference>
<evidence type="ECO:0000256" key="1">
    <source>
        <dbReference type="ARBA" id="ARBA00022741"/>
    </source>
</evidence>
<dbReference type="PROSITE" id="PS50045">
    <property type="entry name" value="SIGMA54_INTERACT_4"/>
    <property type="match status" value="1"/>
</dbReference>
<dbReference type="Pfam" id="PF02954">
    <property type="entry name" value="HTH_8"/>
    <property type="match status" value="1"/>
</dbReference>
<sequence>MIFRILILDDEQAVCNSLRRILNKPDREILIATTADMALQRLNEKPIDLLLLDYRLGDTDGLHFLQQVKDDFPDLLVIMITAHGNIDVAVEAMKYGAYDFIQKREEPEVILFNVQRALDNLRLKKEVEELRNSFLINENQPAIVAYSPGMKAVVHMADEFAKSDSTILITGETGTGKSILAEYIHHQSSRFNKPFVSINCSAIPSELIESELFGYEHGAFTGARQKGKKGLVEMADNGTLFLDEIGELNMDMQAKLLHVLEKGAFHRVGAVEPTSVNVRFIAATNTDLQEKVQAKEFRMDLFYRLNVAQLSVPPLRERREDILPLAKLFIDQFNKRFNKQVKKISKEAEQFLTMLPWPGNVRELRNFIERMMILKKNESIEAEDLSISNPVMQAGKEDSIFQVSLQPADGLNLLHEAQKEIITQALKMVNHNISRAAELVGIPRTSLTSCMKRFNIQKETTD</sequence>
<dbReference type="AlphaFoldDB" id="A0A7V4U1U9"/>
<dbReference type="InterPro" id="IPR011006">
    <property type="entry name" value="CheY-like_superfamily"/>
</dbReference>
<dbReference type="Gene3D" id="3.40.50.2300">
    <property type="match status" value="1"/>
</dbReference>
<evidence type="ECO:0000313" key="10">
    <source>
        <dbReference type="EMBL" id="HGY56490.1"/>
    </source>
</evidence>
<dbReference type="GO" id="GO:0005524">
    <property type="term" value="F:ATP binding"/>
    <property type="evidence" value="ECO:0007669"/>
    <property type="project" value="UniProtKB-KW"/>
</dbReference>
<evidence type="ECO:0000256" key="7">
    <source>
        <dbReference type="PROSITE-ProRule" id="PRU00169"/>
    </source>
</evidence>
<dbReference type="Proteomes" id="UP000885779">
    <property type="component" value="Unassembled WGS sequence"/>
</dbReference>
<keyword evidence="3" id="KW-0805">Transcription regulation</keyword>
<gene>
    <name evidence="10" type="ORF">ENK44_12345</name>
</gene>
<dbReference type="Gene3D" id="3.40.50.300">
    <property type="entry name" value="P-loop containing nucleotide triphosphate hydrolases"/>
    <property type="match status" value="1"/>
</dbReference>
<dbReference type="GO" id="GO:0006355">
    <property type="term" value="P:regulation of DNA-templated transcription"/>
    <property type="evidence" value="ECO:0007669"/>
    <property type="project" value="InterPro"/>
</dbReference>
<dbReference type="PROSITE" id="PS00675">
    <property type="entry name" value="SIGMA54_INTERACT_1"/>
    <property type="match status" value="1"/>
</dbReference>
<accession>A0A7V4U1U9</accession>
<keyword evidence="2" id="KW-0067">ATP-binding</keyword>
<dbReference type="SUPFAM" id="SSF46689">
    <property type="entry name" value="Homeodomain-like"/>
    <property type="match status" value="1"/>
</dbReference>
<dbReference type="PROSITE" id="PS50110">
    <property type="entry name" value="RESPONSE_REGULATORY"/>
    <property type="match status" value="1"/>
</dbReference>
<dbReference type="Pfam" id="PF00158">
    <property type="entry name" value="Sigma54_activat"/>
    <property type="match status" value="1"/>
</dbReference>
<dbReference type="CDD" id="cd00009">
    <property type="entry name" value="AAA"/>
    <property type="match status" value="1"/>
</dbReference>
<protein>
    <submittedName>
        <fullName evidence="10">Sigma-54-dependent Fis family transcriptional regulator</fullName>
    </submittedName>
</protein>
<dbReference type="InterPro" id="IPR025662">
    <property type="entry name" value="Sigma_54_int_dom_ATP-bd_1"/>
</dbReference>
<dbReference type="PROSITE" id="PS00688">
    <property type="entry name" value="SIGMA54_INTERACT_3"/>
    <property type="match status" value="1"/>
</dbReference>
<dbReference type="FunFam" id="3.40.50.300:FF:000006">
    <property type="entry name" value="DNA-binding transcriptional regulator NtrC"/>
    <property type="match status" value="1"/>
</dbReference>
<dbReference type="SMART" id="SM00448">
    <property type="entry name" value="REC"/>
    <property type="match status" value="1"/>
</dbReference>
<reference evidence="10" key="1">
    <citation type="journal article" date="2020" name="mSystems">
        <title>Genome- and Community-Level Interaction Insights into Carbon Utilization and Element Cycling Functions of Hydrothermarchaeota in Hydrothermal Sediment.</title>
        <authorList>
            <person name="Zhou Z."/>
            <person name="Liu Y."/>
            <person name="Xu W."/>
            <person name="Pan J."/>
            <person name="Luo Z.H."/>
            <person name="Li M."/>
        </authorList>
    </citation>
    <scope>NUCLEOTIDE SEQUENCE [LARGE SCALE GENOMIC DNA]</scope>
    <source>
        <strain evidence="10">HyVt-577</strain>
    </source>
</reference>
<name>A0A7V4U1U9_CALAY</name>
<dbReference type="PANTHER" id="PTHR32071">
    <property type="entry name" value="TRANSCRIPTIONAL REGULATORY PROTEIN"/>
    <property type="match status" value="1"/>
</dbReference>
<keyword evidence="4" id="KW-0238">DNA-binding</keyword>